<sequence>MRGAAIGQPCAAPDCATPADGWGLIAPPTVFGKDGGRAVAWSRDLGDYAPLCKRHNGQKDGGGNWTWCPRGHVRTVWGTDSHGHCVGCQRERNREYRALQKSRRLAGSTPTQGTITEQNGGQS</sequence>
<reference evidence="2 3" key="1">
    <citation type="submission" date="2019-06" db="EMBL/GenBank/DDBJ databases">
        <title>Whole genome shotgun sequence of Microbacterium liquefaciens NBRC 15037.</title>
        <authorList>
            <person name="Hosoyama A."/>
            <person name="Uohara A."/>
            <person name="Ohji S."/>
            <person name="Ichikawa N."/>
        </authorList>
    </citation>
    <scope>NUCLEOTIDE SEQUENCE [LARGE SCALE GENOMIC DNA]</scope>
    <source>
        <strain evidence="2 3">NBRC 15037</strain>
    </source>
</reference>
<dbReference type="EMBL" id="BJNQ01000001">
    <property type="protein sequence ID" value="GEC74001.1"/>
    <property type="molecule type" value="Genomic_DNA"/>
</dbReference>
<feature type="region of interest" description="Disordered" evidence="1">
    <location>
        <begin position="101"/>
        <end position="123"/>
    </location>
</feature>
<dbReference type="AlphaFoldDB" id="A0A4Y4B0J3"/>
<organism evidence="2 3">
    <name type="scientific">Microbacterium maritypicum</name>
    <name type="common">Microbacterium liquefaciens</name>
    <dbReference type="NCBI Taxonomy" id="33918"/>
    <lineage>
        <taxon>Bacteria</taxon>
        <taxon>Bacillati</taxon>
        <taxon>Actinomycetota</taxon>
        <taxon>Actinomycetes</taxon>
        <taxon>Micrococcales</taxon>
        <taxon>Microbacteriaceae</taxon>
        <taxon>Microbacterium</taxon>
    </lineage>
</organism>
<dbReference type="Proteomes" id="UP000317410">
    <property type="component" value="Unassembled WGS sequence"/>
</dbReference>
<evidence type="ECO:0000256" key="1">
    <source>
        <dbReference type="SAM" id="MobiDB-lite"/>
    </source>
</evidence>
<name>A0A4Y4B0J3_MICMQ</name>
<evidence type="ECO:0000313" key="2">
    <source>
        <dbReference type="EMBL" id="GEC74001.1"/>
    </source>
</evidence>
<gene>
    <name evidence="2" type="ORF">MLI01_01460</name>
</gene>
<evidence type="ECO:0000313" key="3">
    <source>
        <dbReference type="Proteomes" id="UP000317410"/>
    </source>
</evidence>
<protein>
    <submittedName>
        <fullName evidence="2">Uncharacterized protein</fullName>
    </submittedName>
</protein>
<comment type="caution">
    <text evidence="2">The sequence shown here is derived from an EMBL/GenBank/DDBJ whole genome shotgun (WGS) entry which is preliminary data.</text>
</comment>
<feature type="compositionally biased region" description="Polar residues" evidence="1">
    <location>
        <begin position="108"/>
        <end position="123"/>
    </location>
</feature>
<proteinExistence type="predicted"/>
<accession>A0A4Y4B0J3</accession>